<dbReference type="Proteomes" id="UP000299102">
    <property type="component" value="Unassembled WGS sequence"/>
</dbReference>
<reference evidence="2 3" key="1">
    <citation type="journal article" date="2019" name="Commun. Biol.">
        <title>The bagworm genome reveals a unique fibroin gene that provides high tensile strength.</title>
        <authorList>
            <person name="Kono N."/>
            <person name="Nakamura H."/>
            <person name="Ohtoshi R."/>
            <person name="Tomita M."/>
            <person name="Numata K."/>
            <person name="Arakawa K."/>
        </authorList>
    </citation>
    <scope>NUCLEOTIDE SEQUENCE [LARGE SCALE GENOMIC DNA]</scope>
</reference>
<accession>A0A4C1VPW4</accession>
<feature type="region of interest" description="Disordered" evidence="1">
    <location>
        <begin position="25"/>
        <end position="81"/>
    </location>
</feature>
<evidence type="ECO:0000313" key="3">
    <source>
        <dbReference type="Proteomes" id="UP000299102"/>
    </source>
</evidence>
<sequence>MLAQFAGASITERVWQTSFNHTISAEGEIDDIRDTNENPTSDTEAAPENATQNFVFQEQQQQPAEKQPRDQDPVKNNEPVI</sequence>
<proteinExistence type="predicted"/>
<evidence type="ECO:0000313" key="2">
    <source>
        <dbReference type="EMBL" id="GBP40580.1"/>
    </source>
</evidence>
<dbReference type="AlphaFoldDB" id="A0A4C1VPW4"/>
<dbReference type="EMBL" id="BGZK01000384">
    <property type="protein sequence ID" value="GBP40580.1"/>
    <property type="molecule type" value="Genomic_DNA"/>
</dbReference>
<keyword evidence="3" id="KW-1185">Reference proteome</keyword>
<comment type="caution">
    <text evidence="2">The sequence shown here is derived from an EMBL/GenBank/DDBJ whole genome shotgun (WGS) entry which is preliminary data.</text>
</comment>
<feature type="compositionally biased region" description="Basic and acidic residues" evidence="1">
    <location>
        <begin position="66"/>
        <end position="75"/>
    </location>
</feature>
<name>A0A4C1VPW4_EUMVA</name>
<gene>
    <name evidence="2" type="ORF">EVAR_41660_1</name>
</gene>
<protein>
    <submittedName>
        <fullName evidence="2">Uncharacterized protein</fullName>
    </submittedName>
</protein>
<feature type="compositionally biased region" description="Low complexity" evidence="1">
    <location>
        <begin position="52"/>
        <end position="65"/>
    </location>
</feature>
<organism evidence="2 3">
    <name type="scientific">Eumeta variegata</name>
    <name type="common">Bagworm moth</name>
    <name type="synonym">Eumeta japonica</name>
    <dbReference type="NCBI Taxonomy" id="151549"/>
    <lineage>
        <taxon>Eukaryota</taxon>
        <taxon>Metazoa</taxon>
        <taxon>Ecdysozoa</taxon>
        <taxon>Arthropoda</taxon>
        <taxon>Hexapoda</taxon>
        <taxon>Insecta</taxon>
        <taxon>Pterygota</taxon>
        <taxon>Neoptera</taxon>
        <taxon>Endopterygota</taxon>
        <taxon>Lepidoptera</taxon>
        <taxon>Glossata</taxon>
        <taxon>Ditrysia</taxon>
        <taxon>Tineoidea</taxon>
        <taxon>Psychidae</taxon>
        <taxon>Oiketicinae</taxon>
        <taxon>Eumeta</taxon>
    </lineage>
</organism>
<evidence type="ECO:0000256" key="1">
    <source>
        <dbReference type="SAM" id="MobiDB-lite"/>
    </source>
</evidence>